<keyword evidence="7" id="KW-1015">Disulfide bond</keyword>
<keyword evidence="9" id="KW-0472">Membrane</keyword>
<evidence type="ECO:0000313" key="11">
    <source>
        <dbReference type="EMBL" id="CAD8340745.1"/>
    </source>
</evidence>
<dbReference type="Gene3D" id="3.40.30.10">
    <property type="entry name" value="Glutaredoxin"/>
    <property type="match status" value="1"/>
</dbReference>
<comment type="subcellular location">
    <subcellularLocation>
        <location evidence="1">Endoplasmic reticulum membrane</location>
        <topology evidence="1">Single-pass membrane protein</topology>
    </subcellularLocation>
</comment>
<dbReference type="SUPFAM" id="SSF52833">
    <property type="entry name" value="Thioredoxin-like"/>
    <property type="match status" value="1"/>
</dbReference>
<evidence type="ECO:0000256" key="3">
    <source>
        <dbReference type="ARBA" id="ARBA00022729"/>
    </source>
</evidence>
<sequence>MQQGLNPLHSSQFWLPFFIIPLGHFPMVILANIWYIHRCTHCMTFATQYSGVARTFHSSPEEGIRVAKVDANTERALGSRFSIHSYPSFFIVDGMSVYEFKQSRSPQALMTFARGGYKSQKPLTWYTSPMGPIGLLQGLMIYSGSVAMDTVRSYKDSFNLSPFMMGMLICGAGVVGTLFLMVVFVMLIHVKEKYE</sequence>
<evidence type="ECO:0000256" key="1">
    <source>
        <dbReference type="ARBA" id="ARBA00004389"/>
    </source>
</evidence>
<evidence type="ECO:0000256" key="4">
    <source>
        <dbReference type="ARBA" id="ARBA00022824"/>
    </source>
</evidence>
<evidence type="ECO:0000256" key="5">
    <source>
        <dbReference type="ARBA" id="ARBA00022982"/>
    </source>
</evidence>
<feature type="transmembrane region" description="Helical" evidence="9">
    <location>
        <begin position="13"/>
        <end position="35"/>
    </location>
</feature>
<keyword evidence="3" id="KW-0732">Signal</keyword>
<keyword evidence="9" id="KW-0812">Transmembrane</keyword>
<reference evidence="11" key="1">
    <citation type="submission" date="2021-01" db="EMBL/GenBank/DDBJ databases">
        <authorList>
            <person name="Corre E."/>
            <person name="Pelletier E."/>
            <person name="Niang G."/>
            <person name="Scheremetjew M."/>
            <person name="Finn R."/>
            <person name="Kale V."/>
            <person name="Holt S."/>
            <person name="Cochrane G."/>
            <person name="Meng A."/>
            <person name="Brown T."/>
            <person name="Cohen L."/>
        </authorList>
    </citation>
    <scope>NUCLEOTIDE SEQUENCE</scope>
    <source>
        <strain evidence="11">CCMP3328</strain>
    </source>
</reference>
<evidence type="ECO:0000256" key="8">
    <source>
        <dbReference type="ARBA" id="ARBA00023284"/>
    </source>
</evidence>
<dbReference type="Pfam" id="PF00085">
    <property type="entry name" value="Thioredoxin"/>
    <property type="match status" value="1"/>
</dbReference>
<evidence type="ECO:0000256" key="9">
    <source>
        <dbReference type="SAM" id="Phobius"/>
    </source>
</evidence>
<dbReference type="GO" id="GO:0015036">
    <property type="term" value="F:disulfide oxidoreductase activity"/>
    <property type="evidence" value="ECO:0007669"/>
    <property type="project" value="TreeGrafter"/>
</dbReference>
<dbReference type="EMBL" id="HBEF01020831">
    <property type="protein sequence ID" value="CAD8340745.1"/>
    <property type="molecule type" value="Transcribed_RNA"/>
</dbReference>
<dbReference type="InterPro" id="IPR013766">
    <property type="entry name" value="Thioredoxin_domain"/>
</dbReference>
<keyword evidence="6 9" id="KW-1133">Transmembrane helix</keyword>
<name>A0A7R9ZQU5_9STRA</name>
<feature type="transmembrane region" description="Helical" evidence="9">
    <location>
        <begin position="123"/>
        <end position="143"/>
    </location>
</feature>
<keyword evidence="2" id="KW-0813">Transport</keyword>
<evidence type="ECO:0000256" key="2">
    <source>
        <dbReference type="ARBA" id="ARBA00022448"/>
    </source>
</evidence>
<dbReference type="PANTHER" id="PTHR46107:SF3">
    <property type="entry name" value="THIOREDOXIN DOMAIN-CONTAINING PROTEIN"/>
    <property type="match status" value="1"/>
</dbReference>
<evidence type="ECO:0000256" key="6">
    <source>
        <dbReference type="ARBA" id="ARBA00022989"/>
    </source>
</evidence>
<dbReference type="PANTHER" id="PTHR46107">
    <property type="entry name" value="DUMPY: SHORTER THAN WILD-TYPE"/>
    <property type="match status" value="1"/>
</dbReference>
<feature type="domain" description="Thioredoxin" evidence="10">
    <location>
        <begin position="35"/>
        <end position="112"/>
    </location>
</feature>
<accession>A0A7R9ZQU5</accession>
<gene>
    <name evidence="11" type="ORF">CAUS1442_LOCUS12880</name>
</gene>
<protein>
    <recommendedName>
        <fullName evidence="10">Thioredoxin domain-containing protein</fullName>
    </recommendedName>
</protein>
<dbReference type="CDD" id="cd02961">
    <property type="entry name" value="PDI_a_family"/>
    <property type="match status" value="1"/>
</dbReference>
<feature type="transmembrane region" description="Helical" evidence="9">
    <location>
        <begin position="163"/>
        <end position="188"/>
    </location>
</feature>
<keyword evidence="5" id="KW-0249">Electron transport</keyword>
<dbReference type="InterPro" id="IPR036249">
    <property type="entry name" value="Thioredoxin-like_sf"/>
</dbReference>
<evidence type="ECO:0000256" key="7">
    <source>
        <dbReference type="ARBA" id="ARBA00023157"/>
    </source>
</evidence>
<keyword evidence="4" id="KW-0256">Endoplasmic reticulum</keyword>
<dbReference type="AlphaFoldDB" id="A0A7R9ZQU5"/>
<organism evidence="11">
    <name type="scientific">Craspedostauros australis</name>
    <dbReference type="NCBI Taxonomy" id="1486917"/>
    <lineage>
        <taxon>Eukaryota</taxon>
        <taxon>Sar</taxon>
        <taxon>Stramenopiles</taxon>
        <taxon>Ochrophyta</taxon>
        <taxon>Bacillariophyta</taxon>
        <taxon>Bacillariophyceae</taxon>
        <taxon>Bacillariophycidae</taxon>
        <taxon>Naviculales</taxon>
        <taxon>Naviculaceae</taxon>
        <taxon>Craspedostauros</taxon>
    </lineage>
</organism>
<proteinExistence type="predicted"/>
<dbReference type="InterPro" id="IPR052454">
    <property type="entry name" value="TMX_domain-containing"/>
</dbReference>
<dbReference type="GO" id="GO:0005789">
    <property type="term" value="C:endoplasmic reticulum membrane"/>
    <property type="evidence" value="ECO:0007669"/>
    <property type="project" value="UniProtKB-SubCell"/>
</dbReference>
<keyword evidence="8" id="KW-0676">Redox-active center</keyword>
<evidence type="ECO:0000259" key="10">
    <source>
        <dbReference type="Pfam" id="PF00085"/>
    </source>
</evidence>